<keyword evidence="4" id="KW-1185">Reference proteome</keyword>
<feature type="region of interest" description="Disordered" evidence="2">
    <location>
        <begin position="836"/>
        <end position="862"/>
    </location>
</feature>
<feature type="compositionally biased region" description="Pro residues" evidence="2">
    <location>
        <begin position="836"/>
        <end position="847"/>
    </location>
</feature>
<dbReference type="SUPFAM" id="SSF52047">
    <property type="entry name" value="RNI-like"/>
    <property type="match status" value="1"/>
</dbReference>
<gene>
    <name evidence="3" type="ORF">HYH03_006270</name>
</gene>
<name>A0A836C0F1_9CHLO</name>
<dbReference type="GO" id="GO:0019005">
    <property type="term" value="C:SCF ubiquitin ligase complex"/>
    <property type="evidence" value="ECO:0007669"/>
    <property type="project" value="TreeGrafter"/>
</dbReference>
<feature type="compositionally biased region" description="Gly residues" evidence="2">
    <location>
        <begin position="629"/>
        <end position="647"/>
    </location>
</feature>
<feature type="region of interest" description="Disordered" evidence="2">
    <location>
        <begin position="679"/>
        <end position="704"/>
    </location>
</feature>
<dbReference type="InterPro" id="IPR001611">
    <property type="entry name" value="Leu-rich_rpt"/>
</dbReference>
<dbReference type="EMBL" id="JAEHOE010000023">
    <property type="protein sequence ID" value="KAG2495670.1"/>
    <property type="molecule type" value="Genomic_DNA"/>
</dbReference>
<dbReference type="GO" id="GO:0031146">
    <property type="term" value="P:SCF-dependent proteasomal ubiquitin-dependent protein catabolic process"/>
    <property type="evidence" value="ECO:0007669"/>
    <property type="project" value="TreeGrafter"/>
</dbReference>
<evidence type="ECO:0000313" key="4">
    <source>
        <dbReference type="Proteomes" id="UP000612055"/>
    </source>
</evidence>
<feature type="compositionally biased region" description="Gly residues" evidence="2">
    <location>
        <begin position="57"/>
        <end position="75"/>
    </location>
</feature>
<organism evidence="3 4">
    <name type="scientific">Edaphochlamys debaryana</name>
    <dbReference type="NCBI Taxonomy" id="47281"/>
    <lineage>
        <taxon>Eukaryota</taxon>
        <taxon>Viridiplantae</taxon>
        <taxon>Chlorophyta</taxon>
        <taxon>core chlorophytes</taxon>
        <taxon>Chlorophyceae</taxon>
        <taxon>CS clade</taxon>
        <taxon>Chlamydomonadales</taxon>
        <taxon>Chlamydomonadales incertae sedis</taxon>
        <taxon>Edaphochlamys</taxon>
    </lineage>
</organism>
<feature type="region of interest" description="Disordered" evidence="2">
    <location>
        <begin position="892"/>
        <end position="941"/>
    </location>
</feature>
<dbReference type="AlphaFoldDB" id="A0A836C0F1"/>
<dbReference type="Pfam" id="PF13516">
    <property type="entry name" value="LRR_6"/>
    <property type="match status" value="1"/>
</dbReference>
<protein>
    <submittedName>
        <fullName evidence="3">Uncharacterized protein</fullName>
    </submittedName>
</protein>
<sequence>MPSSGSTDSAVPSLLDICVQAAARGRHWTVQRRSLERLPDHAANDLLALLLTPQSGSGTGSSSGSSTTGGGGAGGSSNAAAISPGLAAGGGGGAIGAVRPATLELFRHSVTRVSLSGPAVTAEWAAALSGFWHLHELRLRGCTRLNRAALDRLLLQPQAQAQALPEPQAQALTGAAAAADVPLGTSPPQAANAAAAPDAAGPWRPSRARASGRALASPPLGTSPIDRAGASKPRAAAPPQPRQPPALSPCGAALVDLDLAGCGRLGDDAMAAVGLLTGLEALDITETGVGGAGLEALSGLTRLTRLEAGGLKARPGSWTCVGRGVGRGAADDAAWLRLLPSLAPRLRRLSLWGGPAGGGGGLGGAARDGVEALLVALAAAPVLEALEAAWTELGTLPSQPGLQVLDLRHCSLRDVWWPAGAPGALRLRRLLLSGCGVGGEAAAAGGDAGLSGVIRHAASTLEELDLADTAGAGGAAWAPPLAALEGARLGPGSYGGAPLLTRLDLSRTAVRPEDLEMLQFAPSLRSLAAGGTAAGGPRGAAALVAAGLTGLQDLNLAASGVTDDSLGWLQQLTALTNLNLRDNPQLTLVPPPPPPAEPLPPPEPAVAADADPWAPAPAPAAAVAASSGRRGGSSDGDGGGDSGGGSDGGGGWLWPHLRRLDLLGCRVGAAGLRALLQHAAGGGGGGSGGRRKRGSGGSGGGEAEAEVAGAGAVQSLGSLEMLKLGGPEAGDAAAGVLAAARLPSLHSLLLKDTRVTAHAASRLAAAAGPGGGLRRLRRLELAASWLISEQDAQGLAQELAAAAAAAAGPAGYKEAAAAAPAALLVVNGKAWYAGPPPPGPAAEPPGTAPAGRASTAAGVSHDLAPYDQRMRYSRDEMLALAGEEVRSRAAQVVAEGAAESPAEVKGTISEVGGEGPGREQRGSGDGDGDGGDDGSGGGGVGRVKIVHRAKLWWRLPPDLRA</sequence>
<feature type="region of interest" description="Disordered" evidence="2">
    <location>
        <begin position="183"/>
        <end position="248"/>
    </location>
</feature>
<dbReference type="PANTHER" id="PTHR13318">
    <property type="entry name" value="PARTNER OF PAIRED, ISOFORM B-RELATED"/>
    <property type="match status" value="1"/>
</dbReference>
<feature type="region of interest" description="Disordered" evidence="2">
    <location>
        <begin position="55"/>
        <end position="76"/>
    </location>
</feature>
<dbReference type="GO" id="GO:0005930">
    <property type="term" value="C:axoneme"/>
    <property type="evidence" value="ECO:0007669"/>
    <property type="project" value="UniProtKB-SubCell"/>
</dbReference>
<reference evidence="3" key="1">
    <citation type="journal article" date="2020" name="bioRxiv">
        <title>Comparative genomics of Chlamydomonas.</title>
        <authorList>
            <person name="Craig R.J."/>
            <person name="Hasan A.R."/>
            <person name="Ness R.W."/>
            <person name="Keightley P.D."/>
        </authorList>
    </citation>
    <scope>NUCLEOTIDE SEQUENCE</scope>
    <source>
        <strain evidence="3">CCAP 11/70</strain>
    </source>
</reference>
<comment type="subcellular location">
    <subcellularLocation>
        <location evidence="1">Cytoplasm</location>
        <location evidence="1">Cytoskeleton</location>
        <location evidence="1">Cilium axoneme</location>
    </subcellularLocation>
</comment>
<proteinExistence type="predicted"/>
<feature type="compositionally biased region" description="Low complexity" evidence="2">
    <location>
        <begin position="605"/>
        <end position="628"/>
    </location>
</feature>
<dbReference type="InterPro" id="IPR032675">
    <property type="entry name" value="LRR_dom_sf"/>
</dbReference>
<comment type="caution">
    <text evidence="3">The sequence shown here is derived from an EMBL/GenBank/DDBJ whole genome shotgun (WGS) entry which is preliminary data.</text>
</comment>
<dbReference type="InterPro" id="IPR006553">
    <property type="entry name" value="Leu-rich_rpt_Cys-con_subtyp"/>
</dbReference>
<evidence type="ECO:0000256" key="1">
    <source>
        <dbReference type="ARBA" id="ARBA00004430"/>
    </source>
</evidence>
<dbReference type="OrthoDB" id="550575at2759"/>
<evidence type="ECO:0000313" key="3">
    <source>
        <dbReference type="EMBL" id="KAG2495670.1"/>
    </source>
</evidence>
<feature type="compositionally biased region" description="Pro residues" evidence="2">
    <location>
        <begin position="589"/>
        <end position="604"/>
    </location>
</feature>
<feature type="compositionally biased region" description="Low complexity" evidence="2">
    <location>
        <begin position="187"/>
        <end position="219"/>
    </location>
</feature>
<feature type="compositionally biased region" description="Pro residues" evidence="2">
    <location>
        <begin position="236"/>
        <end position="247"/>
    </location>
</feature>
<accession>A0A836C0F1</accession>
<dbReference type="SMART" id="SM00367">
    <property type="entry name" value="LRR_CC"/>
    <property type="match status" value="2"/>
</dbReference>
<feature type="region of interest" description="Disordered" evidence="2">
    <location>
        <begin position="583"/>
        <end position="647"/>
    </location>
</feature>
<dbReference type="Gene3D" id="3.80.10.10">
    <property type="entry name" value="Ribonuclease Inhibitor"/>
    <property type="match status" value="4"/>
</dbReference>
<dbReference type="Proteomes" id="UP000612055">
    <property type="component" value="Unassembled WGS sequence"/>
</dbReference>
<evidence type="ECO:0000256" key="2">
    <source>
        <dbReference type="SAM" id="MobiDB-lite"/>
    </source>
</evidence>
<dbReference type="PANTHER" id="PTHR13318:SF190">
    <property type="entry name" value="PARTNER OF PAIRED, ISOFORM B"/>
    <property type="match status" value="1"/>
</dbReference>